<dbReference type="STRING" id="1798182.GA0061081_102292"/>
<evidence type="ECO:0000313" key="2">
    <source>
        <dbReference type="Proteomes" id="UP000199670"/>
    </source>
</evidence>
<evidence type="ECO:0000313" key="1">
    <source>
        <dbReference type="EMBL" id="SCB90896.1"/>
    </source>
</evidence>
<organism evidence="1 2">
    <name type="scientific">Gilliamella bombicola</name>
    <dbReference type="NCBI Taxonomy" id="1798182"/>
    <lineage>
        <taxon>Bacteria</taxon>
        <taxon>Pseudomonadati</taxon>
        <taxon>Pseudomonadota</taxon>
        <taxon>Gammaproteobacteria</taxon>
        <taxon>Orbales</taxon>
        <taxon>Orbaceae</taxon>
        <taxon>Gilliamella</taxon>
    </lineage>
</organism>
<dbReference type="OrthoDB" id="5444681at2"/>
<keyword evidence="2" id="KW-1185">Reference proteome</keyword>
<dbReference type="EMBL" id="FMAQ01000002">
    <property type="protein sequence ID" value="SCB90896.1"/>
    <property type="molecule type" value="Genomic_DNA"/>
</dbReference>
<name>A0A1C4A8H8_9GAMM</name>
<dbReference type="AlphaFoldDB" id="A0A1C4A8H8"/>
<reference evidence="2" key="1">
    <citation type="submission" date="2016-08" db="EMBL/GenBank/DDBJ databases">
        <authorList>
            <person name="Varghese N."/>
            <person name="Submissions Spin"/>
        </authorList>
    </citation>
    <scope>NUCLEOTIDE SEQUENCE [LARGE SCALE GENOMIC DNA]</scope>
    <source>
        <strain evidence="2">R-53248</strain>
    </source>
</reference>
<dbReference type="Proteomes" id="UP000199670">
    <property type="component" value="Unassembled WGS sequence"/>
</dbReference>
<dbReference type="InterPro" id="IPR010352">
    <property type="entry name" value="DUF945"/>
</dbReference>
<accession>A0A1C4A8H8</accession>
<proteinExistence type="predicted"/>
<protein>
    <submittedName>
        <fullName evidence="1">Uncharacterized conserved protein YdgA, DUF945 family</fullName>
    </submittedName>
</protein>
<dbReference type="Pfam" id="PF06097">
    <property type="entry name" value="DUF945"/>
    <property type="match status" value="1"/>
</dbReference>
<dbReference type="RefSeq" id="WP_091347095.1">
    <property type="nucleotide sequence ID" value="NZ_FMAQ01000002.1"/>
</dbReference>
<gene>
    <name evidence="1" type="ORF">GA0061081_102292</name>
</gene>
<sequence>MKKSVIAIGIIAILGYVGSSWYTGNVIKNNIDKKIEQITQKIDNDQDGFSITIEYSDYRQSIFSTNLHLTVKVIPKNFSWLIEDTKTLFNDDITIHHGPFPIIALSEGKFTPQMAWIEYAMSEALSPELWQLAGNQPFITAKLGMSYQENLTIKLANKALNLVDSDSNNNSEILSFIDGSLEVSDGDINIEVNKHLSDLHAQVNIDKFIYKNYKNFSKPQVTLQKFNLSAYPNSDKTGIHYNINADKIALGSHNHYIEPRITFDNLKYQGDILHKTGVIIPNHHTEMGKMTLEFNTSSEPVPDDQKIIINNLMVDQENIFNPTNNTVDGLLKADAESVLLGLPNVGSVSLDLSYQNIPVTMLSNNFDYTDFDDKQTSLNSQISLNKFHFKNTIGEVNANAFVALSGIRSRLERFIININNIDSLKLNVDAPFNVLAYFSAQLKTPNEEALTPEQIEKENLSIKSSIAENNFIKIPLFTFEKNNIEGVYSEVDYAKDKQEATLNGQILPIQDFLQKVFGDN</sequence>